<keyword evidence="2" id="KW-1185">Reference proteome</keyword>
<gene>
    <name evidence="1" type="ORF">J8F10_24155</name>
</gene>
<dbReference type="EMBL" id="JAGKQQ010000001">
    <property type="protein sequence ID" value="MBP3958354.1"/>
    <property type="molecule type" value="Genomic_DNA"/>
</dbReference>
<comment type="caution">
    <text evidence="1">The sequence shown here is derived from an EMBL/GenBank/DDBJ whole genome shotgun (WGS) entry which is preliminary data.</text>
</comment>
<dbReference type="Proteomes" id="UP000676565">
    <property type="component" value="Unassembled WGS sequence"/>
</dbReference>
<dbReference type="RefSeq" id="WP_210658257.1">
    <property type="nucleotide sequence ID" value="NZ_JAGKQQ010000001.1"/>
</dbReference>
<protein>
    <submittedName>
        <fullName evidence="1">Uncharacterized protein</fullName>
    </submittedName>
</protein>
<reference evidence="1 2" key="1">
    <citation type="submission" date="2021-04" db="EMBL/GenBank/DDBJ databases">
        <authorList>
            <person name="Ivanova A."/>
        </authorList>
    </citation>
    <scope>NUCLEOTIDE SEQUENCE [LARGE SCALE GENOMIC DNA]</scope>
    <source>
        <strain evidence="1 2">G18</strain>
    </source>
</reference>
<evidence type="ECO:0000313" key="2">
    <source>
        <dbReference type="Proteomes" id="UP000676565"/>
    </source>
</evidence>
<accession>A0ABS5BXC4</accession>
<sequence length="68" mass="7968">MITSFSEEDDKVIRLHYTPTRPIAGADLQLLYQDELVRLYRLTVWIGMMEWIEHLIFPGETDESPDAT</sequence>
<proteinExistence type="predicted"/>
<name>A0ABS5BXC4_9BACT</name>
<organism evidence="1 2">
    <name type="scientific">Gemmata palustris</name>
    <dbReference type="NCBI Taxonomy" id="2822762"/>
    <lineage>
        <taxon>Bacteria</taxon>
        <taxon>Pseudomonadati</taxon>
        <taxon>Planctomycetota</taxon>
        <taxon>Planctomycetia</taxon>
        <taxon>Gemmatales</taxon>
        <taxon>Gemmataceae</taxon>
        <taxon>Gemmata</taxon>
    </lineage>
</organism>
<evidence type="ECO:0000313" key="1">
    <source>
        <dbReference type="EMBL" id="MBP3958354.1"/>
    </source>
</evidence>